<comment type="caution">
    <text evidence="2">The sequence shown here is derived from an EMBL/GenBank/DDBJ whole genome shotgun (WGS) entry which is preliminary data.</text>
</comment>
<proteinExistence type="predicted"/>
<reference evidence="2" key="1">
    <citation type="submission" date="2021-02" db="EMBL/GenBank/DDBJ databases">
        <authorList>
            <person name="Nowell W R."/>
        </authorList>
    </citation>
    <scope>NUCLEOTIDE SEQUENCE</scope>
</reference>
<organism evidence="2 3">
    <name type="scientific">Rotaria socialis</name>
    <dbReference type="NCBI Taxonomy" id="392032"/>
    <lineage>
        <taxon>Eukaryota</taxon>
        <taxon>Metazoa</taxon>
        <taxon>Spiralia</taxon>
        <taxon>Gnathifera</taxon>
        <taxon>Rotifera</taxon>
        <taxon>Eurotatoria</taxon>
        <taxon>Bdelloidea</taxon>
        <taxon>Philodinida</taxon>
        <taxon>Philodinidae</taxon>
        <taxon>Rotaria</taxon>
    </lineage>
</organism>
<feature type="compositionally biased region" description="Polar residues" evidence="1">
    <location>
        <begin position="102"/>
        <end position="115"/>
    </location>
</feature>
<gene>
    <name evidence="2" type="ORF">FME351_LOCUS6362</name>
</gene>
<feature type="non-terminal residue" evidence="2">
    <location>
        <position position="1"/>
    </location>
</feature>
<accession>A0A817XMV0</accession>
<evidence type="ECO:0000256" key="1">
    <source>
        <dbReference type="SAM" id="MobiDB-lite"/>
    </source>
</evidence>
<dbReference type="EMBL" id="CAJNYU010000525">
    <property type="protein sequence ID" value="CAF3371262.1"/>
    <property type="molecule type" value="Genomic_DNA"/>
</dbReference>
<dbReference type="AlphaFoldDB" id="A0A817XMV0"/>
<evidence type="ECO:0000313" key="3">
    <source>
        <dbReference type="Proteomes" id="UP000663869"/>
    </source>
</evidence>
<dbReference type="Proteomes" id="UP000663869">
    <property type="component" value="Unassembled WGS sequence"/>
</dbReference>
<name>A0A817XMV0_9BILA</name>
<evidence type="ECO:0000313" key="2">
    <source>
        <dbReference type="EMBL" id="CAF3371262.1"/>
    </source>
</evidence>
<protein>
    <submittedName>
        <fullName evidence="2">Uncharacterized protein</fullName>
    </submittedName>
</protein>
<feature type="region of interest" description="Disordered" evidence="1">
    <location>
        <begin position="81"/>
        <end position="117"/>
    </location>
</feature>
<sequence length="276" mass="31178">VTATPELLQLNVNIILSPSHTTPTVRGCFCVINRIQEPIENFLRKHEKRVDAILAYFHIETTASSTLPQSIREACRDGAQTIKSQPRKPMVQSSSSSTTTSPINNLLPTNTNDQEQPPAVVRAPTMVDRVQRLIEHEFVSAHPKQPLITSNKQQDGIEHFVINGSTVRRRATGQNPRSNINNKDIIIEIDQDYTDSSSNREHRYASSFLGEAICRFEPTTNVNNTNGYKRLSTGHDESYFEYNKNNVRINDNNHDDSFNETTYYTDAEPEFAGSVE</sequence>